<evidence type="ECO:0000313" key="2">
    <source>
        <dbReference type="EMBL" id="KAF4459469.1"/>
    </source>
</evidence>
<evidence type="ECO:0000256" key="1">
    <source>
        <dbReference type="SAM" id="SignalP"/>
    </source>
</evidence>
<evidence type="ECO:0000313" key="3">
    <source>
        <dbReference type="Proteomes" id="UP000554235"/>
    </source>
</evidence>
<proteinExistence type="predicted"/>
<sequence>MKFSMTSILALAALVNVSTANFDVYMDKTDSQPLHVDEMTTIPQQWSMWHIWDTDPSCGDVADAKNYLGRADVSGTKTGVRCEADDLRDCVSQSARADAIKVLEMNFHGEDPVYHWTIYQDRNYEMVGLDGKVYGQCILFPGNSYECRDGPFGGFFGTRKFRCLTEFTAAQIKETF</sequence>
<organism evidence="2 3">
    <name type="scientific">Fusarium albosuccineum</name>
    <dbReference type="NCBI Taxonomy" id="1237068"/>
    <lineage>
        <taxon>Eukaryota</taxon>
        <taxon>Fungi</taxon>
        <taxon>Dikarya</taxon>
        <taxon>Ascomycota</taxon>
        <taxon>Pezizomycotina</taxon>
        <taxon>Sordariomycetes</taxon>
        <taxon>Hypocreomycetidae</taxon>
        <taxon>Hypocreales</taxon>
        <taxon>Nectriaceae</taxon>
        <taxon>Fusarium</taxon>
        <taxon>Fusarium decemcellulare species complex</taxon>
    </lineage>
</organism>
<evidence type="ECO:0008006" key="4">
    <source>
        <dbReference type="Google" id="ProtNLM"/>
    </source>
</evidence>
<reference evidence="2 3" key="1">
    <citation type="submission" date="2020-01" db="EMBL/GenBank/DDBJ databases">
        <title>Identification and distribution of gene clusters putatively required for synthesis of sphingolipid metabolism inhibitors in phylogenetically diverse species of the filamentous fungus Fusarium.</title>
        <authorList>
            <person name="Kim H.-S."/>
            <person name="Busman M."/>
            <person name="Brown D.W."/>
            <person name="Divon H."/>
            <person name="Uhlig S."/>
            <person name="Proctor R.H."/>
        </authorList>
    </citation>
    <scope>NUCLEOTIDE SEQUENCE [LARGE SCALE GENOMIC DNA]</scope>
    <source>
        <strain evidence="2 3">NRRL 20459</strain>
    </source>
</reference>
<accession>A0A8H4L1E6</accession>
<comment type="caution">
    <text evidence="2">The sequence shown here is derived from an EMBL/GenBank/DDBJ whole genome shotgun (WGS) entry which is preliminary data.</text>
</comment>
<feature type="signal peptide" evidence="1">
    <location>
        <begin position="1"/>
        <end position="20"/>
    </location>
</feature>
<feature type="chain" id="PRO_5034186700" description="Ecp2 effector protein domain-containing protein" evidence="1">
    <location>
        <begin position="21"/>
        <end position="176"/>
    </location>
</feature>
<keyword evidence="3" id="KW-1185">Reference proteome</keyword>
<protein>
    <recommendedName>
        <fullName evidence="4">Ecp2 effector protein domain-containing protein</fullName>
    </recommendedName>
</protein>
<dbReference type="OrthoDB" id="3770142at2759"/>
<gene>
    <name evidence="2" type="ORF">FALBO_13775</name>
</gene>
<dbReference type="EMBL" id="JAADYS010002169">
    <property type="protein sequence ID" value="KAF4459469.1"/>
    <property type="molecule type" value="Genomic_DNA"/>
</dbReference>
<dbReference type="Proteomes" id="UP000554235">
    <property type="component" value="Unassembled WGS sequence"/>
</dbReference>
<dbReference type="AlphaFoldDB" id="A0A8H4L1E6"/>
<name>A0A8H4L1E6_9HYPO</name>
<keyword evidence="1" id="KW-0732">Signal</keyword>